<dbReference type="Proteomes" id="UP001208570">
    <property type="component" value="Unassembled WGS sequence"/>
</dbReference>
<sequence length="680" mass="77132">MAKKDDARFLVQFLHDGVPNPKYSTVLSVPETTATLHEYYMMGHMGQYFSNDVITIYESDNNEETEHDNVAKIYAYSSLPILCSRDQIGSCDLSLSITTTGSVAVYQRQRLKIRRCIYKFFKEDWNTKDSWAHNEDSPLQVAGMIKAVPVNIRNATITMRTRPNINILATDLDKVVAGTLYSPWNDYQPKPIQIQTYIKGMYNEQVAVNDGGEITVITVSDVMQCVQGGKRTKVTSDGNNNINVSSLGRSDTEPDQHVLCYLLDGHARGLVREKLILNQDDSYFTCPLSNDIPYEFCQCEDNADRVDRPTSDTTVCGLDDRSLDHSIPSYPVTTLLPRFVLTNKRQRPRTKREVDDEIYTDDVIEYEPPTFSDSYTPDTHPQAWDTHGITEAATREQCTQALSRSPSYSVCQSKIQEDELENIILSCMADIQKGTPPSSVRYYEETFCDKAERPCRSVKLRADNIITLHNVKCKITFKFYNNYISVVTNEEEIRSPGLVLCTLPENLPTFFTYGVAISNDGNTFVDANHPFQRINVGDSRQMRQECVAQRKYRSMDDTRIIENRCYVTKINAEDINRGVTTTFDNLSVTRFASLEGRIINTGLKLLNEYVVSKPSQLCEALNLRVKWLVKISLTNVNATCVLIPGQVGKQDVSQNFLREALRVLRDKVSEVVKVTDVVMC</sequence>
<comment type="caution">
    <text evidence="2">The sequence shown here is derived from an EMBL/GenBank/DDBJ whole genome shotgun (WGS) entry which is preliminary data.</text>
</comment>
<evidence type="ECO:0000313" key="3">
    <source>
        <dbReference type="Proteomes" id="UP001208570"/>
    </source>
</evidence>
<gene>
    <name evidence="2" type="ORF">LSH36_132g03017</name>
</gene>
<dbReference type="EMBL" id="JAODUP010000132">
    <property type="protein sequence ID" value="KAK2160494.1"/>
    <property type="molecule type" value="Genomic_DNA"/>
</dbReference>
<reference evidence="2" key="1">
    <citation type="journal article" date="2023" name="Mol. Biol. Evol.">
        <title>Third-Generation Sequencing Reveals the Adaptive Role of the Epigenome in Three Deep-Sea Polychaetes.</title>
        <authorList>
            <person name="Perez M."/>
            <person name="Aroh O."/>
            <person name="Sun Y."/>
            <person name="Lan Y."/>
            <person name="Juniper S.K."/>
            <person name="Young C.R."/>
            <person name="Angers B."/>
            <person name="Qian P.Y."/>
        </authorList>
    </citation>
    <scope>NUCLEOTIDE SEQUENCE</scope>
    <source>
        <strain evidence="2">P08H-3</strain>
    </source>
</reference>
<name>A0AAD9NAX0_9ANNE</name>
<accession>A0AAD9NAX0</accession>
<protein>
    <recommendedName>
        <fullName evidence="1">Vwde helical domain-containing protein</fullName>
    </recommendedName>
</protein>
<dbReference type="InterPro" id="IPR058727">
    <property type="entry name" value="Helical_Vwde"/>
</dbReference>
<proteinExistence type="predicted"/>
<dbReference type="AlphaFoldDB" id="A0AAD9NAX0"/>
<feature type="domain" description="Vwde helical" evidence="1">
    <location>
        <begin position="387"/>
        <end position="432"/>
    </location>
</feature>
<dbReference type="Pfam" id="PF26129">
    <property type="entry name" value="Vwde"/>
    <property type="match status" value="1"/>
</dbReference>
<keyword evidence="3" id="KW-1185">Reference proteome</keyword>
<evidence type="ECO:0000313" key="2">
    <source>
        <dbReference type="EMBL" id="KAK2160494.1"/>
    </source>
</evidence>
<organism evidence="2 3">
    <name type="scientific">Paralvinella palmiformis</name>
    <dbReference type="NCBI Taxonomy" id="53620"/>
    <lineage>
        <taxon>Eukaryota</taxon>
        <taxon>Metazoa</taxon>
        <taxon>Spiralia</taxon>
        <taxon>Lophotrochozoa</taxon>
        <taxon>Annelida</taxon>
        <taxon>Polychaeta</taxon>
        <taxon>Sedentaria</taxon>
        <taxon>Canalipalpata</taxon>
        <taxon>Terebellida</taxon>
        <taxon>Terebelliformia</taxon>
        <taxon>Alvinellidae</taxon>
        <taxon>Paralvinella</taxon>
    </lineage>
</organism>
<evidence type="ECO:0000259" key="1">
    <source>
        <dbReference type="Pfam" id="PF26129"/>
    </source>
</evidence>